<sequence length="109" mass="11231">MKLFISVASAAIVGACLFSTVASASSGRDPVSVRVSRAGLDLTSDAGRTAFQRRLRSAIVGACQSHGVGLAALADAQQCRKEMTADADVKMATLFGRNGMQLASIGEAR</sequence>
<evidence type="ECO:0000313" key="2">
    <source>
        <dbReference type="EMBL" id="PTW45117.1"/>
    </source>
</evidence>
<evidence type="ECO:0000256" key="1">
    <source>
        <dbReference type="SAM" id="SignalP"/>
    </source>
</evidence>
<feature type="signal peptide" evidence="1">
    <location>
        <begin position="1"/>
        <end position="24"/>
    </location>
</feature>
<dbReference type="EMBL" id="QAYE01000008">
    <property type="protein sequence ID" value="PTW45117.1"/>
    <property type="molecule type" value="Genomic_DNA"/>
</dbReference>
<reference evidence="2 3" key="1">
    <citation type="submission" date="2018-04" db="EMBL/GenBank/DDBJ databases">
        <title>Genomic Encyclopedia of Type Strains, Phase III (KMG-III): the genomes of soil and plant-associated and newly described type strains.</title>
        <authorList>
            <person name="Whitman W."/>
        </authorList>
    </citation>
    <scope>NUCLEOTIDE SEQUENCE [LARGE SCALE GENOMIC DNA]</scope>
    <source>
        <strain evidence="2 3">MA-olki</strain>
    </source>
</reference>
<evidence type="ECO:0000313" key="3">
    <source>
        <dbReference type="Proteomes" id="UP000244013"/>
    </source>
</evidence>
<dbReference type="NCBIfam" id="TIGR04433">
    <property type="entry name" value="UrcA_uranyl"/>
    <property type="match status" value="1"/>
</dbReference>
<dbReference type="AlphaFoldDB" id="A0A2T5U0S6"/>
<name>A0A2T5U0S6_9SPHN</name>
<dbReference type="OrthoDB" id="7566637at2"/>
<organism evidence="2 3">
    <name type="scientific">Sphingomonas faeni</name>
    <dbReference type="NCBI Taxonomy" id="185950"/>
    <lineage>
        <taxon>Bacteria</taxon>
        <taxon>Pseudomonadati</taxon>
        <taxon>Pseudomonadota</taxon>
        <taxon>Alphaproteobacteria</taxon>
        <taxon>Sphingomonadales</taxon>
        <taxon>Sphingomonadaceae</taxon>
        <taxon>Sphingomonas</taxon>
    </lineage>
</organism>
<comment type="caution">
    <text evidence="2">The sequence shown here is derived from an EMBL/GenBank/DDBJ whole genome shotgun (WGS) entry which is preliminary data.</text>
</comment>
<dbReference type="GeneID" id="91007108"/>
<protein>
    <submittedName>
        <fullName evidence="2">UrcA family protein</fullName>
    </submittedName>
</protein>
<dbReference type="RefSeq" id="WP_107955287.1">
    <property type="nucleotide sequence ID" value="NZ_QAYE01000008.1"/>
</dbReference>
<keyword evidence="1" id="KW-0732">Signal</keyword>
<proteinExistence type="predicted"/>
<dbReference type="Proteomes" id="UP000244013">
    <property type="component" value="Unassembled WGS sequence"/>
</dbReference>
<gene>
    <name evidence="2" type="ORF">C8J25_108209</name>
</gene>
<feature type="chain" id="PRO_5015561631" evidence="1">
    <location>
        <begin position="25"/>
        <end position="109"/>
    </location>
</feature>
<accession>A0A2T5U0S6</accession>
<dbReference type="InterPro" id="IPR030972">
    <property type="entry name" value="UrcA_uranyl"/>
</dbReference>
<dbReference type="PROSITE" id="PS51257">
    <property type="entry name" value="PROKAR_LIPOPROTEIN"/>
    <property type="match status" value="1"/>
</dbReference>